<dbReference type="Pfam" id="PF00084">
    <property type="entry name" value="Sushi"/>
    <property type="match status" value="2"/>
</dbReference>
<evidence type="ECO:0000256" key="4">
    <source>
        <dbReference type="ARBA" id="ARBA00023157"/>
    </source>
</evidence>
<dbReference type="Proteomes" id="UP000007875">
    <property type="component" value="Unassembled WGS sequence"/>
</dbReference>
<dbReference type="InterPro" id="IPR000436">
    <property type="entry name" value="Sushi_SCR_CCP_dom"/>
</dbReference>
<accession>H2YQI0</accession>
<dbReference type="SMART" id="SM00032">
    <property type="entry name" value="CCP"/>
    <property type="match status" value="2"/>
</dbReference>
<reference evidence="8" key="3">
    <citation type="submission" date="2025-09" db="UniProtKB">
        <authorList>
            <consortium name="Ensembl"/>
        </authorList>
    </citation>
    <scope>IDENTIFICATION</scope>
</reference>
<keyword evidence="4" id="KW-1015">Disulfide bond</keyword>
<organism evidence="8 9">
    <name type="scientific">Ciona savignyi</name>
    <name type="common">Pacific transparent sea squirt</name>
    <dbReference type="NCBI Taxonomy" id="51511"/>
    <lineage>
        <taxon>Eukaryota</taxon>
        <taxon>Metazoa</taxon>
        <taxon>Chordata</taxon>
        <taxon>Tunicata</taxon>
        <taxon>Ascidiacea</taxon>
        <taxon>Phlebobranchia</taxon>
        <taxon>Cionidae</taxon>
        <taxon>Ciona</taxon>
    </lineage>
</organism>
<evidence type="ECO:0000256" key="2">
    <source>
        <dbReference type="ARBA" id="ARBA00022729"/>
    </source>
</evidence>
<keyword evidence="9" id="KW-1185">Reference proteome</keyword>
<dbReference type="PROSITE" id="PS50923">
    <property type="entry name" value="SUSHI"/>
    <property type="match status" value="2"/>
</dbReference>
<evidence type="ECO:0000313" key="9">
    <source>
        <dbReference type="Proteomes" id="UP000007875"/>
    </source>
</evidence>
<comment type="caution">
    <text evidence="6">Lacks conserved residue(s) required for the propagation of feature annotation.</text>
</comment>
<dbReference type="CDD" id="cd00033">
    <property type="entry name" value="CCP"/>
    <property type="match status" value="1"/>
</dbReference>
<dbReference type="SUPFAM" id="SSF57535">
    <property type="entry name" value="Complement control module/SCR domain"/>
    <property type="match status" value="2"/>
</dbReference>
<feature type="domain" description="Sushi" evidence="7">
    <location>
        <begin position="18"/>
        <end position="87"/>
    </location>
</feature>
<name>H2YQI0_CIOSA</name>
<evidence type="ECO:0000256" key="3">
    <source>
        <dbReference type="ARBA" id="ARBA00022737"/>
    </source>
</evidence>
<evidence type="ECO:0000256" key="5">
    <source>
        <dbReference type="ARBA" id="ARBA00023180"/>
    </source>
</evidence>
<dbReference type="PANTHER" id="PTHR46393:SF7">
    <property type="entry name" value="COMPLEMENT C2"/>
    <property type="match status" value="1"/>
</dbReference>
<dbReference type="GeneTree" id="ENSGT00940000168623"/>
<keyword evidence="3" id="KW-0677">Repeat</keyword>
<evidence type="ECO:0000259" key="7">
    <source>
        <dbReference type="PROSITE" id="PS50923"/>
    </source>
</evidence>
<keyword evidence="5" id="KW-0325">Glycoprotein</keyword>
<protein>
    <recommendedName>
        <fullName evidence="7">Sushi domain-containing protein</fullName>
    </recommendedName>
</protein>
<evidence type="ECO:0000256" key="6">
    <source>
        <dbReference type="PROSITE-ProRule" id="PRU00302"/>
    </source>
</evidence>
<proteinExistence type="predicted"/>
<dbReference type="Gene3D" id="2.10.70.10">
    <property type="entry name" value="Complement Module, domain 1"/>
    <property type="match status" value="2"/>
</dbReference>
<evidence type="ECO:0000256" key="1">
    <source>
        <dbReference type="ARBA" id="ARBA00022659"/>
    </source>
</evidence>
<dbReference type="HOGENOM" id="CLU_1424456_0_0_1"/>
<reference evidence="8" key="2">
    <citation type="submission" date="2025-08" db="UniProtKB">
        <authorList>
            <consortium name="Ensembl"/>
        </authorList>
    </citation>
    <scope>IDENTIFICATION</scope>
</reference>
<keyword evidence="1 6" id="KW-0768">Sushi</keyword>
<dbReference type="Ensembl" id="ENSCSAVT00000007687.1">
    <property type="protein sequence ID" value="ENSCSAVP00000007588.1"/>
    <property type="gene ID" value="ENSCSAVG00000004537.1"/>
</dbReference>
<dbReference type="InterPro" id="IPR035976">
    <property type="entry name" value="Sushi/SCR/CCP_sf"/>
</dbReference>
<feature type="domain" description="Sushi" evidence="7">
    <location>
        <begin position="88"/>
        <end position="151"/>
    </location>
</feature>
<sequence length="191" mass="19894">MCQAALTWSQTTGPTCLKECGAPPSTNLAVTSTVTTDPISGKNVEGKLITYGCLASGTALQGTATNTCQNNGQWTLPLMANTPTCDPVCPNPPAINNGTGTFAPSSGPYFASASVQYTCTTGSSPSVPGSDVLRCTTPPNWTPTSAPLCITTMTPHYTRGILQPTITTPQKDNRDLDIVYMVESNDNVEVG</sequence>
<keyword evidence="2" id="KW-0732">Signal</keyword>
<evidence type="ECO:0000313" key="8">
    <source>
        <dbReference type="Ensembl" id="ENSCSAVP00000007588.1"/>
    </source>
</evidence>
<dbReference type="AlphaFoldDB" id="H2YQI0"/>
<reference evidence="9" key="1">
    <citation type="submission" date="2003-08" db="EMBL/GenBank/DDBJ databases">
        <authorList>
            <person name="Birren B."/>
            <person name="Nusbaum C."/>
            <person name="Abebe A."/>
            <person name="Abouelleil A."/>
            <person name="Adekoya E."/>
            <person name="Ait-zahra M."/>
            <person name="Allen N."/>
            <person name="Allen T."/>
            <person name="An P."/>
            <person name="Anderson M."/>
            <person name="Anderson S."/>
            <person name="Arachchi H."/>
            <person name="Armbruster J."/>
            <person name="Bachantsang P."/>
            <person name="Baldwin J."/>
            <person name="Barry A."/>
            <person name="Bayul T."/>
            <person name="Blitshsteyn B."/>
            <person name="Bloom T."/>
            <person name="Blye J."/>
            <person name="Boguslavskiy L."/>
            <person name="Borowsky M."/>
            <person name="Boukhgalter B."/>
            <person name="Brunache A."/>
            <person name="Butler J."/>
            <person name="Calixte N."/>
            <person name="Calvo S."/>
            <person name="Camarata J."/>
            <person name="Campo K."/>
            <person name="Chang J."/>
            <person name="Cheshatsang Y."/>
            <person name="Citroen M."/>
            <person name="Collymore A."/>
            <person name="Considine T."/>
            <person name="Cook A."/>
            <person name="Cooke P."/>
            <person name="Corum B."/>
            <person name="Cuomo C."/>
            <person name="David R."/>
            <person name="Dawoe T."/>
            <person name="Degray S."/>
            <person name="Dodge S."/>
            <person name="Dooley K."/>
            <person name="Dorje P."/>
            <person name="Dorjee K."/>
            <person name="Dorris L."/>
            <person name="Duffey N."/>
            <person name="Dupes A."/>
            <person name="Elkins T."/>
            <person name="Engels R."/>
            <person name="Erickson J."/>
            <person name="Farina A."/>
            <person name="Faro S."/>
            <person name="Ferreira P."/>
            <person name="Fischer H."/>
            <person name="Fitzgerald M."/>
            <person name="Foley K."/>
            <person name="Gage D."/>
            <person name="Galagan J."/>
            <person name="Gearin G."/>
            <person name="Gnerre S."/>
            <person name="Gnirke A."/>
            <person name="Goyette A."/>
            <person name="Graham J."/>
            <person name="Grandbois E."/>
            <person name="Gyaltsen K."/>
            <person name="Hafez N."/>
            <person name="Hagopian D."/>
            <person name="Hagos B."/>
            <person name="Hall J."/>
            <person name="Hatcher B."/>
            <person name="Heller A."/>
            <person name="Higgins H."/>
            <person name="Honan T."/>
            <person name="Horn A."/>
            <person name="Houde N."/>
            <person name="Hughes L."/>
            <person name="Hulme W."/>
            <person name="Husby E."/>
            <person name="Iliev I."/>
            <person name="Jaffe D."/>
            <person name="Jones C."/>
            <person name="Kamal M."/>
            <person name="Kamat A."/>
            <person name="Kamvysselis M."/>
            <person name="Karlsson E."/>
            <person name="Kells C."/>
            <person name="Kieu A."/>
            <person name="Kisner P."/>
            <person name="Kodira C."/>
            <person name="Kulbokas E."/>
            <person name="Labutti K."/>
            <person name="Lama D."/>
            <person name="Landers T."/>
            <person name="Leger J."/>
            <person name="Levine S."/>
            <person name="Lewis D."/>
            <person name="Lewis T."/>
            <person name="Lindblad-toh K."/>
            <person name="Liu X."/>
            <person name="Lokyitsang T."/>
            <person name="Lokyitsang Y."/>
            <person name="Lucien O."/>
            <person name="Lui A."/>
            <person name="Ma L.J."/>
            <person name="Mabbitt R."/>
            <person name="Macdonald J."/>
            <person name="Maclean C."/>
            <person name="Major J."/>
            <person name="Manning J."/>
            <person name="Marabella R."/>
            <person name="Maru K."/>
            <person name="Matthews C."/>
            <person name="Mauceli E."/>
            <person name="Mccarthy M."/>
            <person name="Mcdonough S."/>
            <person name="Mcghee T."/>
            <person name="Meldrim J."/>
            <person name="Meneus L."/>
            <person name="Mesirov J."/>
            <person name="Mihalev A."/>
            <person name="Mihova T."/>
            <person name="Mikkelsen T."/>
            <person name="Mlenga V."/>
            <person name="Moru K."/>
            <person name="Mozes J."/>
            <person name="Mulrain L."/>
            <person name="Munson G."/>
            <person name="Naylor J."/>
            <person name="Newes C."/>
            <person name="Nguyen C."/>
            <person name="Nguyen N."/>
            <person name="Nguyen T."/>
            <person name="Nicol R."/>
            <person name="Nielsen C."/>
            <person name="Nizzari M."/>
            <person name="Norbu C."/>
            <person name="Norbu N."/>
            <person name="O'donnell P."/>
            <person name="Okoawo O."/>
            <person name="O'leary S."/>
            <person name="Omotosho B."/>
            <person name="O'neill K."/>
            <person name="Osman S."/>
            <person name="Parker S."/>
            <person name="Perrin D."/>
            <person name="Phunkhang P."/>
            <person name="Piqani B."/>
            <person name="Purcell S."/>
            <person name="Rachupka T."/>
            <person name="Ramasamy U."/>
            <person name="Rameau R."/>
            <person name="Ray V."/>
            <person name="Raymond C."/>
            <person name="Retta R."/>
            <person name="Richardson S."/>
            <person name="Rise C."/>
            <person name="Rodriguez J."/>
            <person name="Rogers J."/>
            <person name="Rogov P."/>
            <person name="Rutman M."/>
            <person name="Schupbach R."/>
            <person name="Seaman C."/>
            <person name="Settipalli S."/>
            <person name="Sharpe T."/>
            <person name="Sheridan J."/>
            <person name="Sherpa N."/>
            <person name="Shi J."/>
            <person name="Smirnov S."/>
            <person name="Smith C."/>
            <person name="Sougnez C."/>
            <person name="Spencer B."/>
            <person name="Stalker J."/>
            <person name="Stange-thomann N."/>
            <person name="Stavropoulos S."/>
            <person name="Stetson K."/>
            <person name="Stone C."/>
            <person name="Stone S."/>
            <person name="Stubbs M."/>
            <person name="Talamas J."/>
            <person name="Tchuinga P."/>
            <person name="Tenzing P."/>
            <person name="Tesfaye S."/>
            <person name="Theodore J."/>
            <person name="Thoulutsang Y."/>
            <person name="Topham K."/>
            <person name="Towey S."/>
            <person name="Tsamla T."/>
            <person name="Tsomo N."/>
            <person name="Vallee D."/>
            <person name="Vassiliev H."/>
            <person name="Venkataraman V."/>
            <person name="Vinson J."/>
            <person name="Vo A."/>
            <person name="Wade C."/>
            <person name="Wang S."/>
            <person name="Wangchuk T."/>
            <person name="Wangdi T."/>
            <person name="Whittaker C."/>
            <person name="Wilkinson J."/>
            <person name="Wu Y."/>
            <person name="Wyman D."/>
            <person name="Yadav S."/>
            <person name="Yang S."/>
            <person name="Yang X."/>
            <person name="Yeager S."/>
            <person name="Yee E."/>
            <person name="Young G."/>
            <person name="Zainoun J."/>
            <person name="Zembeck L."/>
            <person name="Zimmer A."/>
            <person name="Zody M."/>
            <person name="Lander E."/>
        </authorList>
    </citation>
    <scope>NUCLEOTIDE SEQUENCE [LARGE SCALE GENOMIC DNA]</scope>
</reference>
<dbReference type="PANTHER" id="PTHR46393">
    <property type="entry name" value="SUSHI DOMAIN-CONTAINING PROTEIN"/>
    <property type="match status" value="1"/>
</dbReference>